<comment type="subcellular location">
    <subcellularLocation>
        <location evidence="1 6">Nucleus</location>
    </subcellularLocation>
</comment>
<evidence type="ECO:0000256" key="1">
    <source>
        <dbReference type="ARBA" id="ARBA00004123"/>
    </source>
</evidence>
<dbReference type="EMBL" id="JAHDVG010000467">
    <property type="protein sequence ID" value="KAH1181865.1"/>
    <property type="molecule type" value="Genomic_DNA"/>
</dbReference>
<dbReference type="Gene3D" id="1.10.10.60">
    <property type="entry name" value="Homeodomain-like"/>
    <property type="match status" value="1"/>
</dbReference>
<evidence type="ECO:0000256" key="6">
    <source>
        <dbReference type="PROSITE-ProRule" id="PRU00108"/>
    </source>
</evidence>
<keyword evidence="4 6" id="KW-0371">Homeobox</keyword>
<reference evidence="9" key="1">
    <citation type="submission" date="2021-09" db="EMBL/GenBank/DDBJ databases">
        <title>The genome of Mauremys mutica provides insights into the evolution of semi-aquatic lifestyle.</title>
        <authorList>
            <person name="Gong S."/>
            <person name="Gao Y."/>
        </authorList>
    </citation>
    <scope>NUCLEOTIDE SEQUENCE</scope>
    <source>
        <strain evidence="9">MM-2020</strain>
        <tissue evidence="9">Muscle</tissue>
    </source>
</reference>
<gene>
    <name evidence="9" type="ORF">KIL84_009619</name>
</gene>
<dbReference type="SUPFAM" id="SSF46689">
    <property type="entry name" value="Homeodomain-like"/>
    <property type="match status" value="1"/>
</dbReference>
<dbReference type="Proteomes" id="UP000827986">
    <property type="component" value="Unassembled WGS sequence"/>
</dbReference>
<dbReference type="AlphaFoldDB" id="A0A9D3XMP9"/>
<evidence type="ECO:0000256" key="5">
    <source>
        <dbReference type="ARBA" id="ARBA00023242"/>
    </source>
</evidence>
<protein>
    <recommendedName>
        <fullName evidence="8">Homeobox domain-containing protein</fullName>
    </recommendedName>
</protein>
<dbReference type="InterPro" id="IPR017970">
    <property type="entry name" value="Homeobox_CS"/>
</dbReference>
<feature type="compositionally biased region" description="Gly residues" evidence="7">
    <location>
        <begin position="180"/>
        <end position="189"/>
    </location>
</feature>
<evidence type="ECO:0000256" key="3">
    <source>
        <dbReference type="ARBA" id="ARBA00023125"/>
    </source>
</evidence>
<dbReference type="PANTHER" id="PTHR11211">
    <property type="entry name" value="IROQUOIS-CLASS HOMEODOMAIN PROTEIN IRX"/>
    <property type="match status" value="1"/>
</dbReference>
<feature type="domain" description="Homeobox" evidence="8">
    <location>
        <begin position="89"/>
        <end position="152"/>
    </location>
</feature>
<feature type="compositionally biased region" description="Basic and acidic residues" evidence="7">
    <location>
        <begin position="163"/>
        <end position="174"/>
    </location>
</feature>
<dbReference type="GO" id="GO:0000978">
    <property type="term" value="F:RNA polymerase II cis-regulatory region sequence-specific DNA binding"/>
    <property type="evidence" value="ECO:0007669"/>
    <property type="project" value="TreeGrafter"/>
</dbReference>
<sequence length="283" mass="30149">MSAAQLVWGEAQVGNMPGGPRGVWGAPGLLPPAHHTVLQLPCTYPAPQDANLLPLHLSLLAQPVTAAYNLQLLPGPVLCAPCSGQGLPAALSRAKAATSRESTSALKAWLGQHWRNPYPSKGEKVMLALTSKLSLAQVSTWFANARRRLKKEKRLHWAPRSKWGRDASEAEAGEHQPGAQGEGPGGGPKEGSPGPCLESEHQRPSPQPHSAGLTQETQAKLWCLAEIATCPRQEQSCRLRLEVAPPSWGPGAPGLAGGATYVLPPQLSLALPWRSERLRTLPL</sequence>
<accession>A0A9D3XMP9</accession>
<dbReference type="CDD" id="cd00086">
    <property type="entry name" value="homeodomain"/>
    <property type="match status" value="1"/>
</dbReference>
<dbReference type="PROSITE" id="PS50071">
    <property type="entry name" value="HOMEOBOX_2"/>
    <property type="match status" value="1"/>
</dbReference>
<feature type="DNA-binding region" description="Homeobox" evidence="6">
    <location>
        <begin position="91"/>
        <end position="153"/>
    </location>
</feature>
<name>A0A9D3XMP9_9SAUR</name>
<comment type="similarity">
    <text evidence="2">Belongs to the TALE/IRO homeobox family.</text>
</comment>
<keyword evidence="3 6" id="KW-0238">DNA-binding</keyword>
<evidence type="ECO:0000313" key="9">
    <source>
        <dbReference type="EMBL" id="KAH1181865.1"/>
    </source>
</evidence>
<feature type="region of interest" description="Disordered" evidence="7">
    <location>
        <begin position="160"/>
        <end position="214"/>
    </location>
</feature>
<dbReference type="SMART" id="SM00389">
    <property type="entry name" value="HOX"/>
    <property type="match status" value="1"/>
</dbReference>
<dbReference type="PANTHER" id="PTHR11211:SF41">
    <property type="entry name" value="IROQUOIS HOMEOBOX 7"/>
    <property type="match status" value="1"/>
</dbReference>
<organism evidence="9 10">
    <name type="scientific">Mauremys mutica</name>
    <name type="common">yellowpond turtle</name>
    <dbReference type="NCBI Taxonomy" id="74926"/>
    <lineage>
        <taxon>Eukaryota</taxon>
        <taxon>Metazoa</taxon>
        <taxon>Chordata</taxon>
        <taxon>Craniata</taxon>
        <taxon>Vertebrata</taxon>
        <taxon>Euteleostomi</taxon>
        <taxon>Archelosauria</taxon>
        <taxon>Testudinata</taxon>
        <taxon>Testudines</taxon>
        <taxon>Cryptodira</taxon>
        <taxon>Durocryptodira</taxon>
        <taxon>Testudinoidea</taxon>
        <taxon>Geoemydidae</taxon>
        <taxon>Geoemydinae</taxon>
        <taxon>Mauremys</taxon>
    </lineage>
</organism>
<dbReference type="GO" id="GO:0005634">
    <property type="term" value="C:nucleus"/>
    <property type="evidence" value="ECO:0007669"/>
    <property type="project" value="UniProtKB-SubCell"/>
</dbReference>
<keyword evidence="5 6" id="KW-0539">Nucleus</keyword>
<dbReference type="InterPro" id="IPR008422">
    <property type="entry name" value="KN_HD"/>
</dbReference>
<evidence type="ECO:0000259" key="8">
    <source>
        <dbReference type="PROSITE" id="PS50071"/>
    </source>
</evidence>
<dbReference type="GO" id="GO:0048468">
    <property type="term" value="P:cell development"/>
    <property type="evidence" value="ECO:0007669"/>
    <property type="project" value="TreeGrafter"/>
</dbReference>
<dbReference type="GO" id="GO:0030182">
    <property type="term" value="P:neuron differentiation"/>
    <property type="evidence" value="ECO:0007669"/>
    <property type="project" value="TreeGrafter"/>
</dbReference>
<dbReference type="InterPro" id="IPR009057">
    <property type="entry name" value="Homeodomain-like_sf"/>
</dbReference>
<dbReference type="GO" id="GO:0000981">
    <property type="term" value="F:DNA-binding transcription factor activity, RNA polymerase II-specific"/>
    <property type="evidence" value="ECO:0007669"/>
    <property type="project" value="InterPro"/>
</dbReference>
<dbReference type="PROSITE" id="PS00027">
    <property type="entry name" value="HOMEOBOX_1"/>
    <property type="match status" value="1"/>
</dbReference>
<proteinExistence type="inferred from homology"/>
<comment type="caution">
    <text evidence="9">The sequence shown here is derived from an EMBL/GenBank/DDBJ whole genome shotgun (WGS) entry which is preliminary data.</text>
</comment>
<evidence type="ECO:0000256" key="2">
    <source>
        <dbReference type="ARBA" id="ARBA00008446"/>
    </source>
</evidence>
<evidence type="ECO:0000256" key="4">
    <source>
        <dbReference type="ARBA" id="ARBA00023155"/>
    </source>
</evidence>
<evidence type="ECO:0000256" key="7">
    <source>
        <dbReference type="SAM" id="MobiDB-lite"/>
    </source>
</evidence>
<dbReference type="InterPro" id="IPR001356">
    <property type="entry name" value="HD"/>
</dbReference>
<dbReference type="Pfam" id="PF05920">
    <property type="entry name" value="Homeobox_KN"/>
    <property type="match status" value="1"/>
</dbReference>
<evidence type="ECO:0000313" key="10">
    <source>
        <dbReference type="Proteomes" id="UP000827986"/>
    </source>
</evidence>
<keyword evidence="10" id="KW-1185">Reference proteome</keyword>